<accession>A0ABY2WNH1</accession>
<dbReference type="EMBL" id="VCNI01000001">
    <property type="protein sequence ID" value="TMU56535.1"/>
    <property type="molecule type" value="Genomic_DNA"/>
</dbReference>
<dbReference type="RefSeq" id="WP_138833089.1">
    <property type="nucleotide sequence ID" value="NZ_VCNI01000001.1"/>
</dbReference>
<name>A0ABY2WNH1_9FLAO</name>
<sequence length="281" mass="32694">MKKSVPKQCVKDKMGDRKLDFANYVLNKLSLEEQDWLNLKTVGIKENTKRFPIFFSQASRFITKDVPEWHTGEIQELNSIYPGFGNTDWTKQDLARTVLVCSLDTNKDAQVLSGFFEIAEMKELVALYKSLFLLDNAADFAPQVKEGVRTNMVNVFDAICLGNPFAAAYLEDPAWNQLILKAVFMDRPLYKVQNIDKRRNKELAYMLQDYIQERWAANRTVSPEVWRLVHQHLRENVKQLILAKELETFEKDAIEAILDSNTIQDEEFWYNIGKMNELNLN</sequence>
<dbReference type="InterPro" id="IPR047715">
    <property type="entry name" value="EboA_dom"/>
</dbReference>
<dbReference type="Proteomes" id="UP000751614">
    <property type="component" value="Unassembled WGS sequence"/>
</dbReference>
<gene>
    <name evidence="1" type="ORF">FGG15_03065</name>
</gene>
<evidence type="ECO:0000313" key="1">
    <source>
        <dbReference type="EMBL" id="TMU56535.1"/>
    </source>
</evidence>
<keyword evidence="2" id="KW-1185">Reference proteome</keyword>
<proteinExistence type="predicted"/>
<comment type="caution">
    <text evidence="1">The sequence shown here is derived from an EMBL/GenBank/DDBJ whole genome shotgun (WGS) entry which is preliminary data.</text>
</comment>
<evidence type="ECO:0000313" key="2">
    <source>
        <dbReference type="Proteomes" id="UP000751614"/>
    </source>
</evidence>
<organism evidence="1 2">
    <name type="scientific">Flagellimonas algicola</name>
    <dbReference type="NCBI Taxonomy" id="2583815"/>
    <lineage>
        <taxon>Bacteria</taxon>
        <taxon>Pseudomonadati</taxon>
        <taxon>Bacteroidota</taxon>
        <taxon>Flavobacteriia</taxon>
        <taxon>Flavobacteriales</taxon>
        <taxon>Flavobacteriaceae</taxon>
        <taxon>Flagellimonas</taxon>
    </lineage>
</organism>
<reference evidence="1 2" key="1">
    <citation type="submission" date="2019-05" db="EMBL/GenBank/DDBJ databases">
        <title>Flagellimonas sp. AsT0115, sp. nov., isolated from a marine red algae, Asparagopsis taxiformis.</title>
        <authorList>
            <person name="Kim J."/>
            <person name="Jeong S.E."/>
            <person name="Jeon C.O."/>
        </authorList>
    </citation>
    <scope>NUCLEOTIDE SEQUENCE [LARGE SCALE GENOMIC DNA]</scope>
    <source>
        <strain evidence="1 2">AsT0115</strain>
    </source>
</reference>
<protein>
    <submittedName>
        <fullName evidence="1">Uncharacterized protein</fullName>
    </submittedName>
</protein>
<dbReference type="NCBIfam" id="NF035938">
    <property type="entry name" value="EboA_domain"/>
    <property type="match status" value="1"/>
</dbReference>